<dbReference type="InterPro" id="IPR008250">
    <property type="entry name" value="ATPase_P-typ_transduc_dom_A_sf"/>
</dbReference>
<evidence type="ECO:0000256" key="3">
    <source>
        <dbReference type="ARBA" id="ARBA00022448"/>
    </source>
</evidence>
<dbReference type="EC" id="7.2.2.10" evidence="2"/>
<proteinExistence type="predicted"/>
<protein>
    <recommendedName>
        <fullName evidence="2">P-type Ca(2+) transporter</fullName>
        <ecNumber evidence="2">7.2.2.10</ecNumber>
    </recommendedName>
</protein>
<feature type="domain" description="Cation-transporting P-type ATPase N-terminal" evidence="15">
    <location>
        <begin position="22"/>
        <end position="100"/>
    </location>
</feature>
<dbReference type="EMBL" id="JNBR01002136">
    <property type="protein sequence ID" value="OQR83561.1"/>
    <property type="molecule type" value="Genomic_DNA"/>
</dbReference>
<dbReference type="PRINTS" id="PR00119">
    <property type="entry name" value="CATATPASE"/>
</dbReference>
<dbReference type="SUPFAM" id="SSF81660">
    <property type="entry name" value="Metal cation-transporting ATPase, ATP-binding domain N"/>
    <property type="match status" value="1"/>
</dbReference>
<dbReference type="InterPro" id="IPR023214">
    <property type="entry name" value="HAD_sf"/>
</dbReference>
<feature type="transmembrane region" description="Helical" evidence="14">
    <location>
        <begin position="83"/>
        <end position="102"/>
    </location>
</feature>
<comment type="caution">
    <text evidence="16">The sequence shown here is derived from an EMBL/GenBank/DDBJ whole genome shotgun (WGS) entry which is preliminary data.</text>
</comment>
<dbReference type="InterPro" id="IPR006408">
    <property type="entry name" value="P-type_ATPase_IIB"/>
</dbReference>
<dbReference type="GO" id="GO:0005388">
    <property type="term" value="F:P-type calcium transporter activity"/>
    <property type="evidence" value="ECO:0007669"/>
    <property type="project" value="UniProtKB-EC"/>
</dbReference>
<evidence type="ECO:0000259" key="15">
    <source>
        <dbReference type="SMART" id="SM00831"/>
    </source>
</evidence>
<organism evidence="16 17">
    <name type="scientific">Achlya hypogyna</name>
    <name type="common">Oomycete</name>
    <name type="synonym">Protoachlya hypogyna</name>
    <dbReference type="NCBI Taxonomy" id="1202772"/>
    <lineage>
        <taxon>Eukaryota</taxon>
        <taxon>Sar</taxon>
        <taxon>Stramenopiles</taxon>
        <taxon>Oomycota</taxon>
        <taxon>Saprolegniomycetes</taxon>
        <taxon>Saprolegniales</taxon>
        <taxon>Achlyaceae</taxon>
        <taxon>Achlya</taxon>
    </lineage>
</organism>
<name>A0A1V9YCV2_ACHHY</name>
<dbReference type="InterPro" id="IPR018303">
    <property type="entry name" value="ATPase_P-typ_P_site"/>
</dbReference>
<dbReference type="PANTHER" id="PTHR24093">
    <property type="entry name" value="CATION TRANSPORTING ATPASE"/>
    <property type="match status" value="1"/>
</dbReference>
<evidence type="ECO:0000256" key="7">
    <source>
        <dbReference type="ARBA" id="ARBA00022837"/>
    </source>
</evidence>
<evidence type="ECO:0000313" key="17">
    <source>
        <dbReference type="Proteomes" id="UP000243579"/>
    </source>
</evidence>
<evidence type="ECO:0000256" key="5">
    <source>
        <dbReference type="ARBA" id="ARBA00022692"/>
    </source>
</evidence>
<dbReference type="SFLD" id="SFLDS00003">
    <property type="entry name" value="Haloacid_Dehalogenase"/>
    <property type="match status" value="1"/>
</dbReference>
<keyword evidence="12" id="KW-0406">Ion transport</keyword>
<keyword evidence="9" id="KW-0460">Magnesium</keyword>
<evidence type="ECO:0000313" key="16">
    <source>
        <dbReference type="EMBL" id="OQR83561.1"/>
    </source>
</evidence>
<evidence type="ECO:0000256" key="10">
    <source>
        <dbReference type="ARBA" id="ARBA00022967"/>
    </source>
</evidence>
<dbReference type="SFLD" id="SFLDF00027">
    <property type="entry name" value="p-type_atpase"/>
    <property type="match status" value="1"/>
</dbReference>
<dbReference type="NCBIfam" id="TIGR01494">
    <property type="entry name" value="ATPase_P-type"/>
    <property type="match status" value="2"/>
</dbReference>
<evidence type="ECO:0000256" key="13">
    <source>
        <dbReference type="ARBA" id="ARBA00023136"/>
    </source>
</evidence>
<dbReference type="GO" id="GO:0016887">
    <property type="term" value="F:ATP hydrolysis activity"/>
    <property type="evidence" value="ECO:0007669"/>
    <property type="project" value="InterPro"/>
</dbReference>
<dbReference type="NCBIfam" id="TIGR01517">
    <property type="entry name" value="ATPase-IIB_Ca"/>
    <property type="match status" value="1"/>
</dbReference>
<dbReference type="InterPro" id="IPR004014">
    <property type="entry name" value="ATPase_P-typ_cation-transptr_N"/>
</dbReference>
<keyword evidence="8" id="KW-0067">ATP-binding</keyword>
<keyword evidence="6" id="KW-0547">Nucleotide-binding</keyword>
<dbReference type="InterPro" id="IPR001757">
    <property type="entry name" value="P_typ_ATPase"/>
</dbReference>
<dbReference type="SUPFAM" id="SSF81665">
    <property type="entry name" value="Calcium ATPase, transmembrane domain M"/>
    <property type="match status" value="1"/>
</dbReference>
<evidence type="ECO:0000256" key="8">
    <source>
        <dbReference type="ARBA" id="ARBA00022840"/>
    </source>
</evidence>
<dbReference type="SMART" id="SM00831">
    <property type="entry name" value="Cation_ATPase_N"/>
    <property type="match status" value="1"/>
</dbReference>
<dbReference type="Pfam" id="PF00122">
    <property type="entry name" value="E1-E2_ATPase"/>
    <property type="match status" value="1"/>
</dbReference>
<evidence type="ECO:0000256" key="4">
    <source>
        <dbReference type="ARBA" id="ARBA00022568"/>
    </source>
</evidence>
<evidence type="ECO:0000256" key="6">
    <source>
        <dbReference type="ARBA" id="ARBA00022741"/>
    </source>
</evidence>
<keyword evidence="13 14" id="KW-0472">Membrane</keyword>
<dbReference type="Gene3D" id="2.70.150.10">
    <property type="entry name" value="Calcium-transporting ATPase, cytoplasmic transduction domain A"/>
    <property type="match status" value="1"/>
</dbReference>
<dbReference type="FunFam" id="1.20.1110.10:FF:000033">
    <property type="entry name" value="Calcium-transporting ATPase"/>
    <property type="match status" value="1"/>
</dbReference>
<reference evidence="16 17" key="1">
    <citation type="journal article" date="2014" name="Genome Biol. Evol.">
        <title>The secreted proteins of Achlya hypogyna and Thraustotheca clavata identify the ancestral oomycete secretome and reveal gene acquisitions by horizontal gene transfer.</title>
        <authorList>
            <person name="Misner I."/>
            <person name="Blouin N."/>
            <person name="Leonard G."/>
            <person name="Richards T.A."/>
            <person name="Lane C.E."/>
        </authorList>
    </citation>
    <scope>NUCLEOTIDE SEQUENCE [LARGE SCALE GENOMIC DNA]</scope>
    <source>
        <strain evidence="16 17">ATCC 48635</strain>
    </source>
</reference>
<dbReference type="InterPro" id="IPR044492">
    <property type="entry name" value="P_typ_ATPase_HD_dom"/>
</dbReference>
<keyword evidence="10" id="KW-1278">Translocase</keyword>
<feature type="non-terminal residue" evidence="16">
    <location>
        <position position="802"/>
    </location>
</feature>
<dbReference type="OrthoDB" id="116380at2759"/>
<keyword evidence="4" id="KW-0109">Calcium transport</keyword>
<evidence type="ECO:0000256" key="14">
    <source>
        <dbReference type="SAM" id="Phobius"/>
    </source>
</evidence>
<keyword evidence="7" id="KW-0106">Calcium</keyword>
<dbReference type="SFLD" id="SFLDG00002">
    <property type="entry name" value="C1.7:_P-type_atpase_like"/>
    <property type="match status" value="1"/>
</dbReference>
<dbReference type="SUPFAM" id="SSF81653">
    <property type="entry name" value="Calcium ATPase, transduction domain A"/>
    <property type="match status" value="1"/>
</dbReference>
<dbReference type="PROSITE" id="PS00154">
    <property type="entry name" value="ATPASE_E1_E2"/>
    <property type="match status" value="1"/>
</dbReference>
<keyword evidence="5 14" id="KW-0812">Transmembrane</keyword>
<dbReference type="GO" id="GO:0005524">
    <property type="term" value="F:ATP binding"/>
    <property type="evidence" value="ECO:0007669"/>
    <property type="project" value="UniProtKB-KW"/>
</dbReference>
<keyword evidence="3" id="KW-0813">Transport</keyword>
<dbReference type="CDD" id="cd02081">
    <property type="entry name" value="P-type_ATPase_Ca_PMCA-like"/>
    <property type="match status" value="1"/>
</dbReference>
<dbReference type="Gene3D" id="3.40.50.1000">
    <property type="entry name" value="HAD superfamily/HAD-like"/>
    <property type="match status" value="1"/>
</dbReference>
<dbReference type="FunFam" id="1.20.1110.10:FF:000036">
    <property type="entry name" value="Calcium-transporting ATPase"/>
    <property type="match status" value="1"/>
</dbReference>
<dbReference type="Gene3D" id="3.40.1110.10">
    <property type="entry name" value="Calcium-transporting ATPase, cytoplasmic domain N"/>
    <property type="match status" value="1"/>
</dbReference>
<evidence type="ECO:0000256" key="12">
    <source>
        <dbReference type="ARBA" id="ARBA00023065"/>
    </source>
</evidence>
<dbReference type="GO" id="GO:0012505">
    <property type="term" value="C:endomembrane system"/>
    <property type="evidence" value="ECO:0007669"/>
    <property type="project" value="UniProtKB-SubCell"/>
</dbReference>
<keyword evidence="11 14" id="KW-1133">Transmembrane helix</keyword>
<feature type="transmembrane region" description="Helical" evidence="14">
    <location>
        <begin position="122"/>
        <end position="141"/>
    </location>
</feature>
<gene>
    <name evidence="16" type="ORF">ACHHYP_14557</name>
</gene>
<evidence type="ECO:0000256" key="11">
    <source>
        <dbReference type="ARBA" id="ARBA00022989"/>
    </source>
</evidence>
<feature type="transmembrane region" description="Helical" evidence="14">
    <location>
        <begin position="359"/>
        <end position="388"/>
    </location>
</feature>
<dbReference type="GO" id="GO:0005886">
    <property type="term" value="C:plasma membrane"/>
    <property type="evidence" value="ECO:0007669"/>
    <property type="project" value="TreeGrafter"/>
</dbReference>
<dbReference type="InterPro" id="IPR023299">
    <property type="entry name" value="ATPase_P-typ_cyto_dom_N"/>
</dbReference>
<dbReference type="Pfam" id="PF13246">
    <property type="entry name" value="Cation_ATPase"/>
    <property type="match status" value="1"/>
</dbReference>
<comment type="subcellular location">
    <subcellularLocation>
        <location evidence="1">Endomembrane system</location>
        <topology evidence="1">Multi-pass membrane protein</topology>
    </subcellularLocation>
</comment>
<feature type="transmembrane region" description="Helical" evidence="14">
    <location>
        <begin position="316"/>
        <end position="339"/>
    </location>
</feature>
<dbReference type="Proteomes" id="UP000243579">
    <property type="component" value="Unassembled WGS sequence"/>
</dbReference>
<keyword evidence="17" id="KW-1185">Reference proteome</keyword>
<dbReference type="STRING" id="1202772.A0A1V9YCV2"/>
<dbReference type="InterPro" id="IPR023298">
    <property type="entry name" value="ATPase_P-typ_TM_dom_sf"/>
</dbReference>
<dbReference type="InterPro" id="IPR059000">
    <property type="entry name" value="ATPase_P-type_domA"/>
</dbReference>
<dbReference type="FunFam" id="2.70.150.10:FF:000029">
    <property type="entry name" value="Calcium-transporting ATPase"/>
    <property type="match status" value="1"/>
</dbReference>
<dbReference type="InterPro" id="IPR036412">
    <property type="entry name" value="HAD-like_sf"/>
</dbReference>
<dbReference type="AlphaFoldDB" id="A0A1V9YCV2"/>
<dbReference type="Gene3D" id="1.20.1110.10">
    <property type="entry name" value="Calcium-transporting ATPase, transmembrane domain"/>
    <property type="match status" value="2"/>
</dbReference>
<evidence type="ECO:0000256" key="1">
    <source>
        <dbReference type="ARBA" id="ARBA00004127"/>
    </source>
</evidence>
<dbReference type="Pfam" id="PF00690">
    <property type="entry name" value="Cation_ATPase_N"/>
    <property type="match status" value="1"/>
</dbReference>
<sequence>MKLLVGDLIRLVETPKERAAETLAALGGVEGVAASLDVSLEYGLDGNNAADLAAREAAYGRNYIEPEKPSTIFELMWQAFQDLTIIVLSVAGVISLILGLALPHESSSGSGSGDKEESNTAWIEGTSILFAVVIVVFVTALNDYQKEKQFRALNAVKEDEKIKVIRNGVPAEVSKFNLVVGDIVRVDLGDMLPADGLVFDETDLKLDESAMTGESILLRKSRTEAPFLLSGTKVMEGVGKMLVTCVGESSQAGIISKLIMGKGSKPAHDAEPTSEDYVSIETPTEMADPILDDSKGANNSEDEEVVSPLQGKLDRLTLLIGKLGLAAAIIVFLGLVLRFSIETFAVDKKSWSQSYWQDYLDFFIIGITVLVVAIPEGLPLAVTIALAFSVKKMLLDNNLVRHLDACETMGSATTICSDKTGTLTTNRMTVVECYVGGREFSSASALASSLSATTKSALCDGICLNSTAEILPPLKEGGKPEHTGNKTECALLQLAGDMGVAYADVRKAGDIGHMITFSSAKKRMSVVVRLSAQSCRVFTKGASEIVLDLCTAQQQLDGTVRPLDASQKQHVYTSVIEKYAGQAYRTLCLAYRDIALPLEEVKSWSDDEIEKDLTCVAIVGIEDPVRDEVPGAIRQCNDAGIVVRMVTGDNIATAKSIALKCGILSPNDGSLVMEGAEFRRRVLDTNGNIVQSEFDKIWPMLRVLARSSPKDKYTLVSGLIQSNLFPHGPQVVAVTGDGTNDAPALKKADVGFAMGICGTAVAKDASDIILMDDNFKSIVNAVKWGRNVYDSISKFLQFQLTV</sequence>
<evidence type="ECO:0000256" key="9">
    <source>
        <dbReference type="ARBA" id="ARBA00022842"/>
    </source>
</evidence>
<evidence type="ECO:0000256" key="2">
    <source>
        <dbReference type="ARBA" id="ARBA00012790"/>
    </source>
</evidence>
<accession>A0A1V9YCV2</accession>
<dbReference type="SUPFAM" id="SSF56784">
    <property type="entry name" value="HAD-like"/>
    <property type="match status" value="1"/>
</dbReference>
<dbReference type="PANTHER" id="PTHR24093:SF369">
    <property type="entry name" value="CALCIUM-TRANSPORTING ATPASE"/>
    <property type="match status" value="1"/>
</dbReference>
<dbReference type="FunFam" id="3.40.1110.10:FF:000045">
    <property type="entry name" value="Calcium-transporting ATPase"/>
    <property type="match status" value="1"/>
</dbReference>